<organism evidence="2">
    <name type="scientific">bioreactor metagenome</name>
    <dbReference type="NCBI Taxonomy" id="1076179"/>
    <lineage>
        <taxon>unclassified sequences</taxon>
        <taxon>metagenomes</taxon>
        <taxon>ecological metagenomes</taxon>
    </lineage>
</organism>
<name>A0A644YUY6_9ZZZZ</name>
<proteinExistence type="predicted"/>
<protein>
    <submittedName>
        <fullName evidence="2">Uncharacterized protein</fullName>
    </submittedName>
</protein>
<feature type="region of interest" description="Disordered" evidence="1">
    <location>
        <begin position="260"/>
        <end position="317"/>
    </location>
</feature>
<comment type="caution">
    <text evidence="2">The sequence shown here is derived from an EMBL/GenBank/DDBJ whole genome shotgun (WGS) entry which is preliminary data.</text>
</comment>
<gene>
    <name evidence="2" type="ORF">SDC9_78218</name>
</gene>
<evidence type="ECO:0000313" key="2">
    <source>
        <dbReference type="EMBL" id="MPM31661.1"/>
    </source>
</evidence>
<sequence length="366" mass="39139">MGGAELLHLVEALDAGIRPQVGGDQAATGQAPFGCGEDVQVVEEPGDEPRGEGVAAAGGVDHVDVVRGQHHLILPADGQTHPVPTHGEHRAAHALGVQPRDDRRAVLRADQPAGLLDVGHQVVDVRQRRTDQFLGVRAGAHQEIDGGGAAELLGPLEDAGHRLSVDARQDERPAEMEDLRLGDGVPRDVVLGERRVGADHVERRPGAVRADQQQARGRLQVRVDRQMGGVDAVALHRGADEVADRVVTDPAHRRDVDAELGQVDRGRGRGAGHGELDPIEHGELLARRDRGERPAERVGDVGSEGDDAGHRASSQVWATPVRSAPTVVRWVLATRSRRAGQSRCVGASRTTAAIHLVVHRHQHHKC</sequence>
<dbReference type="EMBL" id="VSSQ01006138">
    <property type="protein sequence ID" value="MPM31661.1"/>
    <property type="molecule type" value="Genomic_DNA"/>
</dbReference>
<evidence type="ECO:0000256" key="1">
    <source>
        <dbReference type="SAM" id="MobiDB-lite"/>
    </source>
</evidence>
<dbReference type="AlphaFoldDB" id="A0A644YUY6"/>
<accession>A0A644YUY6</accession>
<feature type="compositionally biased region" description="Basic and acidic residues" evidence="1">
    <location>
        <begin position="260"/>
        <end position="299"/>
    </location>
</feature>
<reference evidence="2" key="1">
    <citation type="submission" date="2019-08" db="EMBL/GenBank/DDBJ databases">
        <authorList>
            <person name="Kucharzyk K."/>
            <person name="Murdoch R.W."/>
            <person name="Higgins S."/>
            <person name="Loffler F."/>
        </authorList>
    </citation>
    <scope>NUCLEOTIDE SEQUENCE</scope>
</reference>